<evidence type="ECO:0000313" key="2">
    <source>
        <dbReference type="EMBL" id="VEL36796.1"/>
    </source>
</evidence>
<dbReference type="AlphaFoldDB" id="A0A448XHE2"/>
<evidence type="ECO:0000313" key="3">
    <source>
        <dbReference type="Proteomes" id="UP000784294"/>
    </source>
</evidence>
<accession>A0A448XHE2</accession>
<keyword evidence="3" id="KW-1185">Reference proteome</keyword>
<organism evidence="2 3">
    <name type="scientific">Protopolystoma xenopodis</name>
    <dbReference type="NCBI Taxonomy" id="117903"/>
    <lineage>
        <taxon>Eukaryota</taxon>
        <taxon>Metazoa</taxon>
        <taxon>Spiralia</taxon>
        <taxon>Lophotrochozoa</taxon>
        <taxon>Platyhelminthes</taxon>
        <taxon>Monogenea</taxon>
        <taxon>Polyopisthocotylea</taxon>
        <taxon>Polystomatidea</taxon>
        <taxon>Polystomatidae</taxon>
        <taxon>Protopolystoma</taxon>
    </lineage>
</organism>
<protein>
    <submittedName>
        <fullName evidence="2">Uncharacterized protein</fullName>
    </submittedName>
</protein>
<reference evidence="2" key="1">
    <citation type="submission" date="2018-11" db="EMBL/GenBank/DDBJ databases">
        <authorList>
            <consortium name="Pathogen Informatics"/>
        </authorList>
    </citation>
    <scope>NUCLEOTIDE SEQUENCE</scope>
</reference>
<name>A0A448XHE2_9PLAT</name>
<evidence type="ECO:0000256" key="1">
    <source>
        <dbReference type="SAM" id="MobiDB-lite"/>
    </source>
</evidence>
<proteinExistence type="predicted"/>
<dbReference type="Proteomes" id="UP000784294">
    <property type="component" value="Unassembled WGS sequence"/>
</dbReference>
<dbReference type="EMBL" id="CAAALY010253207">
    <property type="protein sequence ID" value="VEL36796.1"/>
    <property type="molecule type" value="Genomic_DNA"/>
</dbReference>
<feature type="region of interest" description="Disordered" evidence="1">
    <location>
        <begin position="230"/>
        <end position="265"/>
    </location>
</feature>
<sequence length="305" mass="33575">MSAEEDWKLHSPEESIGLLLDRMLGGEAIAAGVSQDYGCLASKRDLSSEMEQPDSAKPSSDETHVGLGVWQLMLVLFCAFSLAPHEIFSIYTSYPTADRIILPSYLDTLSQASSVTNAMHVAQVAHVPLVAETGRWLLGGADEVEPLLMRCRLPATWEAGLAPQLSFLQLIAEFQWSQTSLEIDNPQVEAENGTVRVRLTDAPADTVWSMCTRRRLNWLARPARRNHSQPWQLGEDKLLSGRRAGKKQENGVESELVGPNTSTESARFEVREGIDGKETVQSSLTSGEPCLQGYVYSETQLSIVS</sequence>
<comment type="caution">
    <text evidence="2">The sequence shown here is derived from an EMBL/GenBank/DDBJ whole genome shotgun (WGS) entry which is preliminary data.</text>
</comment>
<gene>
    <name evidence="2" type="ORF">PXEA_LOCUS30236</name>
</gene>